<evidence type="ECO:0000256" key="8">
    <source>
        <dbReference type="ARBA" id="ARBA00022598"/>
    </source>
</evidence>
<dbReference type="Proteomes" id="UP000199687">
    <property type="component" value="Unassembled WGS sequence"/>
</dbReference>
<evidence type="ECO:0000256" key="11">
    <source>
        <dbReference type="ARBA" id="ARBA00022960"/>
    </source>
</evidence>
<keyword evidence="11 17" id="KW-0133">Cell shape</keyword>
<gene>
    <name evidence="17" type="primary">murD</name>
    <name evidence="21" type="ORF">SAMN04487944_1019</name>
</gene>
<evidence type="ECO:0000256" key="6">
    <source>
        <dbReference type="ARBA" id="ARBA00015655"/>
    </source>
</evidence>
<evidence type="ECO:0000259" key="19">
    <source>
        <dbReference type="Pfam" id="PF02875"/>
    </source>
</evidence>
<dbReference type="SUPFAM" id="SSF53623">
    <property type="entry name" value="MurD-like peptide ligases, catalytic domain"/>
    <property type="match status" value="1"/>
</dbReference>
<dbReference type="InterPro" id="IPR005762">
    <property type="entry name" value="MurD"/>
</dbReference>
<evidence type="ECO:0000256" key="14">
    <source>
        <dbReference type="ARBA" id="ARBA00030398"/>
    </source>
</evidence>
<feature type="binding site" evidence="17">
    <location>
        <begin position="118"/>
        <end position="124"/>
    </location>
    <ligand>
        <name>ATP</name>
        <dbReference type="ChEBI" id="CHEBI:30616"/>
    </ligand>
</feature>
<feature type="domain" description="Mur ligase C-terminal" evidence="19">
    <location>
        <begin position="312"/>
        <end position="425"/>
    </location>
</feature>
<comment type="similarity">
    <text evidence="4 17">Belongs to the MurCDEF family.</text>
</comment>
<evidence type="ECO:0000313" key="22">
    <source>
        <dbReference type="Proteomes" id="UP000199687"/>
    </source>
</evidence>
<feature type="domain" description="Mur ligase central" evidence="20">
    <location>
        <begin position="116"/>
        <end position="290"/>
    </location>
</feature>
<dbReference type="RefSeq" id="WP_089737720.1">
    <property type="nucleotide sequence ID" value="NZ_FOGL01000001.1"/>
</dbReference>
<comment type="pathway">
    <text evidence="3 17 18">Cell wall biogenesis; peptidoglycan biosynthesis.</text>
</comment>
<keyword evidence="7 17" id="KW-0963">Cytoplasm</keyword>
<dbReference type="PANTHER" id="PTHR43692">
    <property type="entry name" value="UDP-N-ACETYLMURAMOYLALANINE--D-GLUTAMATE LIGASE"/>
    <property type="match status" value="1"/>
</dbReference>
<keyword evidence="10 17" id="KW-0067">ATP-binding</keyword>
<evidence type="ECO:0000256" key="13">
    <source>
        <dbReference type="ARBA" id="ARBA00023316"/>
    </source>
</evidence>
<dbReference type="InterPro" id="IPR004101">
    <property type="entry name" value="Mur_ligase_C"/>
</dbReference>
<organism evidence="21 22">
    <name type="scientific">Gracilibacillus ureilyticus</name>
    <dbReference type="NCBI Taxonomy" id="531814"/>
    <lineage>
        <taxon>Bacteria</taxon>
        <taxon>Bacillati</taxon>
        <taxon>Bacillota</taxon>
        <taxon>Bacilli</taxon>
        <taxon>Bacillales</taxon>
        <taxon>Bacillaceae</taxon>
        <taxon>Gracilibacillus</taxon>
    </lineage>
</organism>
<dbReference type="Gene3D" id="3.40.50.720">
    <property type="entry name" value="NAD(P)-binding Rossmann-like Domain"/>
    <property type="match status" value="1"/>
</dbReference>
<evidence type="ECO:0000256" key="18">
    <source>
        <dbReference type="RuleBase" id="RU003664"/>
    </source>
</evidence>
<dbReference type="UniPathway" id="UPA00219"/>
<dbReference type="HAMAP" id="MF_00639">
    <property type="entry name" value="MurD"/>
    <property type="match status" value="1"/>
</dbReference>
<dbReference type="Gene3D" id="3.90.190.20">
    <property type="entry name" value="Mur ligase, C-terminal domain"/>
    <property type="match status" value="1"/>
</dbReference>
<dbReference type="EMBL" id="FOGL01000001">
    <property type="protein sequence ID" value="SER03910.1"/>
    <property type="molecule type" value="Genomic_DNA"/>
</dbReference>
<comment type="function">
    <text evidence="1 17 18">Cell wall formation. Catalyzes the addition of glutamate to the nucleotide precursor UDP-N-acetylmuramoyl-L-alanine (UMA).</text>
</comment>
<dbReference type="InterPro" id="IPR013221">
    <property type="entry name" value="Mur_ligase_cen"/>
</dbReference>
<reference evidence="21 22" key="1">
    <citation type="submission" date="2016-10" db="EMBL/GenBank/DDBJ databases">
        <authorList>
            <person name="de Groot N.N."/>
        </authorList>
    </citation>
    <scope>NUCLEOTIDE SEQUENCE [LARGE SCALE GENOMIC DNA]</scope>
    <source>
        <strain evidence="21 22">CGMCC 1.7727</strain>
    </source>
</reference>
<dbReference type="GO" id="GO:0008764">
    <property type="term" value="F:UDP-N-acetylmuramoylalanine-D-glutamate ligase activity"/>
    <property type="evidence" value="ECO:0007669"/>
    <property type="project" value="UniProtKB-UniRule"/>
</dbReference>
<dbReference type="GO" id="GO:0008360">
    <property type="term" value="P:regulation of cell shape"/>
    <property type="evidence" value="ECO:0007669"/>
    <property type="project" value="UniProtKB-KW"/>
</dbReference>
<dbReference type="InterPro" id="IPR036615">
    <property type="entry name" value="Mur_ligase_C_dom_sf"/>
</dbReference>
<dbReference type="Pfam" id="PF02875">
    <property type="entry name" value="Mur_ligase_C"/>
    <property type="match status" value="1"/>
</dbReference>
<evidence type="ECO:0000256" key="5">
    <source>
        <dbReference type="ARBA" id="ARBA00012212"/>
    </source>
</evidence>
<evidence type="ECO:0000256" key="15">
    <source>
        <dbReference type="ARBA" id="ARBA00032324"/>
    </source>
</evidence>
<dbReference type="Pfam" id="PF08245">
    <property type="entry name" value="Mur_ligase_M"/>
    <property type="match status" value="1"/>
</dbReference>
<evidence type="ECO:0000256" key="10">
    <source>
        <dbReference type="ARBA" id="ARBA00022840"/>
    </source>
</evidence>
<comment type="catalytic activity">
    <reaction evidence="16 17 18">
        <text>UDP-N-acetyl-alpha-D-muramoyl-L-alanine + D-glutamate + ATP = UDP-N-acetyl-alpha-D-muramoyl-L-alanyl-D-glutamate + ADP + phosphate + H(+)</text>
        <dbReference type="Rhea" id="RHEA:16429"/>
        <dbReference type="ChEBI" id="CHEBI:15378"/>
        <dbReference type="ChEBI" id="CHEBI:29986"/>
        <dbReference type="ChEBI" id="CHEBI:30616"/>
        <dbReference type="ChEBI" id="CHEBI:43474"/>
        <dbReference type="ChEBI" id="CHEBI:83898"/>
        <dbReference type="ChEBI" id="CHEBI:83900"/>
        <dbReference type="ChEBI" id="CHEBI:456216"/>
        <dbReference type="EC" id="6.3.2.9"/>
    </reaction>
</comment>
<evidence type="ECO:0000256" key="4">
    <source>
        <dbReference type="ARBA" id="ARBA00010416"/>
    </source>
</evidence>
<evidence type="ECO:0000256" key="9">
    <source>
        <dbReference type="ARBA" id="ARBA00022741"/>
    </source>
</evidence>
<dbReference type="SUPFAM" id="SSF53244">
    <property type="entry name" value="MurD-like peptide ligases, peptide-binding domain"/>
    <property type="match status" value="1"/>
</dbReference>
<dbReference type="GO" id="GO:0005524">
    <property type="term" value="F:ATP binding"/>
    <property type="evidence" value="ECO:0007669"/>
    <property type="project" value="UniProtKB-UniRule"/>
</dbReference>
<evidence type="ECO:0000256" key="16">
    <source>
        <dbReference type="ARBA" id="ARBA00047632"/>
    </source>
</evidence>
<dbReference type="GO" id="GO:0051301">
    <property type="term" value="P:cell division"/>
    <property type="evidence" value="ECO:0007669"/>
    <property type="project" value="UniProtKB-KW"/>
</dbReference>
<evidence type="ECO:0000256" key="17">
    <source>
        <dbReference type="HAMAP-Rule" id="MF_00639"/>
    </source>
</evidence>
<accession>A0A1H9KXL7</accession>
<evidence type="ECO:0000256" key="3">
    <source>
        <dbReference type="ARBA" id="ARBA00004752"/>
    </source>
</evidence>
<dbReference type="GO" id="GO:0009252">
    <property type="term" value="P:peptidoglycan biosynthetic process"/>
    <property type="evidence" value="ECO:0007669"/>
    <property type="project" value="UniProtKB-UniRule"/>
</dbReference>
<evidence type="ECO:0000313" key="21">
    <source>
        <dbReference type="EMBL" id="SER03910.1"/>
    </source>
</evidence>
<evidence type="ECO:0000259" key="20">
    <source>
        <dbReference type="Pfam" id="PF08245"/>
    </source>
</evidence>
<keyword evidence="13 17" id="KW-0961">Cell wall biogenesis/degradation</keyword>
<keyword evidence="17 18" id="KW-0132">Cell division</keyword>
<dbReference type="EC" id="6.3.2.9" evidence="5 17"/>
<protein>
    <recommendedName>
        <fullName evidence="6 17">UDP-N-acetylmuramoylalanine--D-glutamate ligase</fullName>
        <ecNumber evidence="5 17">6.3.2.9</ecNumber>
    </recommendedName>
    <alternativeName>
        <fullName evidence="15 17">D-glutamic acid-adding enzyme</fullName>
    </alternativeName>
    <alternativeName>
        <fullName evidence="14 17">UDP-N-acetylmuramoyl-L-alanyl-D-glutamate synthetase</fullName>
    </alternativeName>
</protein>
<evidence type="ECO:0000256" key="7">
    <source>
        <dbReference type="ARBA" id="ARBA00022490"/>
    </source>
</evidence>
<evidence type="ECO:0000256" key="12">
    <source>
        <dbReference type="ARBA" id="ARBA00022984"/>
    </source>
</evidence>
<dbReference type="SUPFAM" id="SSF51984">
    <property type="entry name" value="MurCD N-terminal domain"/>
    <property type="match status" value="1"/>
</dbReference>
<keyword evidence="8 17" id="KW-0436">Ligase</keyword>
<dbReference type="AlphaFoldDB" id="A0A1H9KXL7"/>
<comment type="subcellular location">
    <subcellularLocation>
        <location evidence="2 17 18">Cytoplasm</location>
    </subcellularLocation>
</comment>
<name>A0A1H9KXL7_9BACI</name>
<dbReference type="GO" id="GO:0071555">
    <property type="term" value="P:cell wall organization"/>
    <property type="evidence" value="ECO:0007669"/>
    <property type="project" value="UniProtKB-KW"/>
</dbReference>
<proteinExistence type="inferred from homology"/>
<keyword evidence="17 18" id="KW-0131">Cell cycle</keyword>
<keyword evidence="9 17" id="KW-0547">Nucleotide-binding</keyword>
<dbReference type="InterPro" id="IPR036565">
    <property type="entry name" value="Mur-like_cat_sf"/>
</dbReference>
<dbReference type="Pfam" id="PF21799">
    <property type="entry name" value="MurD-like_N"/>
    <property type="match status" value="1"/>
</dbReference>
<dbReference type="OrthoDB" id="9809796at2"/>
<keyword evidence="22" id="KW-1185">Reference proteome</keyword>
<dbReference type="PANTHER" id="PTHR43692:SF1">
    <property type="entry name" value="UDP-N-ACETYLMURAMOYLALANINE--D-GLUTAMATE LIGASE"/>
    <property type="match status" value="1"/>
</dbReference>
<dbReference type="STRING" id="531814.SAMN04487944_1019"/>
<evidence type="ECO:0000256" key="2">
    <source>
        <dbReference type="ARBA" id="ARBA00004496"/>
    </source>
</evidence>
<dbReference type="Gene3D" id="3.40.1190.10">
    <property type="entry name" value="Mur-like, catalytic domain"/>
    <property type="match status" value="1"/>
</dbReference>
<dbReference type="GO" id="GO:0005737">
    <property type="term" value="C:cytoplasm"/>
    <property type="evidence" value="ECO:0007669"/>
    <property type="project" value="UniProtKB-SubCell"/>
</dbReference>
<evidence type="ECO:0000256" key="1">
    <source>
        <dbReference type="ARBA" id="ARBA00002734"/>
    </source>
</evidence>
<sequence length="448" mass="49660">MRKLKNFPYKNILVLGLAKSGTAVSKILYRNERNVIVNDLKSGTQDPHVTELKNMGIPVIIGEHPLSLLDGIDVIIKNPGIPYDNIMLKEAIQQGIPIITEIELLHYFDINRLVGITGSNGKTTTTTLIYEMYRQAHVPVKIAGNIGHVASEVAEGTDDESTMVVELSSFQLQGTRKFKPSVSVLLNIFEAHLDFHENLENYQNAKAHIFQNQTSEDFLVYNADDERVSELVKSAKSSLVPFSRVKKLKNGAFIDQEAIFFEDEKVMNVREIALVGSHNLENILAAVAVAKIAGIPSSAVKSVLTRFTGVSHRLQFVANVNERVFFNDSKATNILATSKALQSFDQPVILLAGGLDRGNEFDELLPHLNNVKALVLFGETAEKLSRLGMDAGISSITVVENMSEAVRKSYQLSEEGDVILLSPACASWDQYKTFEERGNMFMESVHRL</sequence>
<keyword evidence="12 17" id="KW-0573">Peptidoglycan synthesis</keyword>
<dbReference type="NCBIfam" id="TIGR01087">
    <property type="entry name" value="murD"/>
    <property type="match status" value="1"/>
</dbReference>